<evidence type="ECO:0000256" key="3">
    <source>
        <dbReference type="SAM" id="MobiDB-lite"/>
    </source>
</evidence>
<dbReference type="Pfam" id="PF10477">
    <property type="entry name" value="EIF4E-T"/>
    <property type="match status" value="1"/>
</dbReference>
<evidence type="ECO:0000313" key="4">
    <source>
        <dbReference type="EMBL" id="KAH9377431.1"/>
    </source>
</evidence>
<dbReference type="InterPro" id="IPR018862">
    <property type="entry name" value="eIF4E-T"/>
</dbReference>
<dbReference type="PANTHER" id="PTHR12269">
    <property type="entry name" value="EUKARYOTIC TRANSLATION INITIATION FACTOR 4E TRANSPORTER"/>
    <property type="match status" value="1"/>
</dbReference>
<comment type="subcellular location">
    <subcellularLocation>
        <location evidence="1">Cytoplasm</location>
    </subcellularLocation>
</comment>
<dbReference type="OrthoDB" id="6511808at2759"/>
<reference evidence="4 5" key="1">
    <citation type="journal article" date="2020" name="Cell">
        <title>Large-Scale Comparative Analyses of Tick Genomes Elucidate Their Genetic Diversity and Vector Capacities.</title>
        <authorList>
            <consortium name="Tick Genome and Microbiome Consortium (TIGMIC)"/>
            <person name="Jia N."/>
            <person name="Wang J."/>
            <person name="Shi W."/>
            <person name="Du L."/>
            <person name="Sun Y."/>
            <person name="Zhan W."/>
            <person name="Jiang J.F."/>
            <person name="Wang Q."/>
            <person name="Zhang B."/>
            <person name="Ji P."/>
            <person name="Bell-Sakyi L."/>
            <person name="Cui X.M."/>
            <person name="Yuan T.T."/>
            <person name="Jiang B.G."/>
            <person name="Yang W.F."/>
            <person name="Lam T.T."/>
            <person name="Chang Q.C."/>
            <person name="Ding S.J."/>
            <person name="Wang X.J."/>
            <person name="Zhu J.G."/>
            <person name="Ruan X.D."/>
            <person name="Zhao L."/>
            <person name="Wei J.T."/>
            <person name="Ye R.Z."/>
            <person name="Que T.C."/>
            <person name="Du C.H."/>
            <person name="Zhou Y.H."/>
            <person name="Cheng J.X."/>
            <person name="Dai P.F."/>
            <person name="Guo W.B."/>
            <person name="Han X.H."/>
            <person name="Huang E.J."/>
            <person name="Li L.F."/>
            <person name="Wei W."/>
            <person name="Gao Y.C."/>
            <person name="Liu J.Z."/>
            <person name="Shao H.Z."/>
            <person name="Wang X."/>
            <person name="Wang C.C."/>
            <person name="Yang T.C."/>
            <person name="Huo Q.B."/>
            <person name="Li W."/>
            <person name="Chen H.Y."/>
            <person name="Chen S.E."/>
            <person name="Zhou L.G."/>
            <person name="Ni X.B."/>
            <person name="Tian J.H."/>
            <person name="Sheng Y."/>
            <person name="Liu T."/>
            <person name="Pan Y.S."/>
            <person name="Xia L.Y."/>
            <person name="Li J."/>
            <person name="Zhao F."/>
            <person name="Cao W.C."/>
        </authorList>
    </citation>
    <scope>NUCLEOTIDE SEQUENCE [LARGE SCALE GENOMIC DNA]</scope>
    <source>
        <strain evidence="4">HaeL-2018</strain>
    </source>
</reference>
<gene>
    <name evidence="4" type="ORF">HPB48_016808</name>
</gene>
<evidence type="ECO:0000256" key="1">
    <source>
        <dbReference type="ARBA" id="ARBA00004496"/>
    </source>
</evidence>
<sequence length="565" mass="58700">MLNSLLKPPVVTTQRPSPTQQLGLLAPCPSPLPPQDPRRVPSPLVFGQHPSPIPPVAGPTPGAPVQSSNTLQVHNAGLRPRVPSPQELAVHTQSILQTALLKKILEDQKQKENLRKQQEAQSVWPAPLADTSCGWPHSRGPRAVIQHPAGSRLRPRVPSPQELAVHTQSILQTALLKKILEDQKQKENLRKQQEAQRARSPTTTQGGPAATRGASPSKGLSPTMAAFTPTSVMRKMHMERQDHPKGGDKGGPKANGEVGDGPPSQQQRMGNGTASSSRPPQTLGRAIKGNQGAPVPPVSADAKGMHPPKQFPQQHQGSLMRGSMEGDVMATFLEQQRLLQLQQQQRAPPPPPGVLGLVRPPQGPHHHHHPAIKLPGMMRPAGGPPPPAAAASAPPPMGPPRTHVGAAAGLKGVAAAAGAANPRGGPSMEMLQQALAQGLHPLAFQQLLLGGAAAPPGVGATAAPFGAPLHPAQAGHPFAPTASGPRDAKGGPGGLMPGGLAVRAGGVVPPGAMPGGPAGMAPANLAKWFGSDVLYQPTLPPVPHQKALLVEEVERQQQQATAVKN</sequence>
<dbReference type="OMA" id="APWTIVC"/>
<proteinExistence type="predicted"/>
<name>A0A9J6GSF3_HAELO</name>
<feature type="compositionally biased region" description="Polar residues" evidence="3">
    <location>
        <begin position="11"/>
        <end position="22"/>
    </location>
</feature>
<dbReference type="GO" id="GO:0017148">
    <property type="term" value="P:negative regulation of translation"/>
    <property type="evidence" value="ECO:0007669"/>
    <property type="project" value="TreeGrafter"/>
</dbReference>
<evidence type="ECO:0008006" key="6">
    <source>
        <dbReference type="Google" id="ProtNLM"/>
    </source>
</evidence>
<feature type="region of interest" description="Disordered" evidence="3">
    <location>
        <begin position="240"/>
        <end position="319"/>
    </location>
</feature>
<dbReference type="PANTHER" id="PTHR12269:SF1">
    <property type="entry name" value="EUKARYOTIC TRANSLATION INITIATION FACTOR 4E TRANSPORTER"/>
    <property type="match status" value="1"/>
</dbReference>
<evidence type="ECO:0000256" key="2">
    <source>
        <dbReference type="ARBA" id="ARBA00022490"/>
    </source>
</evidence>
<feature type="compositionally biased region" description="Basic and acidic residues" evidence="3">
    <location>
        <begin position="240"/>
        <end position="251"/>
    </location>
</feature>
<keyword evidence="2" id="KW-0963">Cytoplasm</keyword>
<dbReference type="GO" id="GO:0036464">
    <property type="term" value="C:cytoplasmic ribonucleoprotein granule"/>
    <property type="evidence" value="ECO:0007669"/>
    <property type="project" value="UniProtKB-ARBA"/>
</dbReference>
<dbReference type="Proteomes" id="UP000821853">
    <property type="component" value="Unassembled WGS sequence"/>
</dbReference>
<comment type="caution">
    <text evidence="4">The sequence shown here is derived from an EMBL/GenBank/DDBJ whole genome shotgun (WGS) entry which is preliminary data.</text>
</comment>
<keyword evidence="5" id="KW-1185">Reference proteome</keyword>
<accession>A0A9J6GSF3</accession>
<feature type="region of interest" description="Disordered" evidence="3">
    <location>
        <begin position="185"/>
        <end position="224"/>
    </location>
</feature>
<feature type="compositionally biased region" description="Pro residues" evidence="3">
    <location>
        <begin position="51"/>
        <end position="62"/>
    </location>
</feature>
<feature type="compositionally biased region" description="Polar residues" evidence="3">
    <location>
        <begin position="263"/>
        <end position="280"/>
    </location>
</feature>
<organism evidence="4 5">
    <name type="scientific">Haemaphysalis longicornis</name>
    <name type="common">Bush tick</name>
    <dbReference type="NCBI Taxonomy" id="44386"/>
    <lineage>
        <taxon>Eukaryota</taxon>
        <taxon>Metazoa</taxon>
        <taxon>Ecdysozoa</taxon>
        <taxon>Arthropoda</taxon>
        <taxon>Chelicerata</taxon>
        <taxon>Arachnida</taxon>
        <taxon>Acari</taxon>
        <taxon>Parasitiformes</taxon>
        <taxon>Ixodida</taxon>
        <taxon>Ixodoidea</taxon>
        <taxon>Ixodidae</taxon>
        <taxon>Haemaphysalinae</taxon>
        <taxon>Haemaphysalis</taxon>
    </lineage>
</organism>
<dbReference type="AlphaFoldDB" id="A0A9J6GSF3"/>
<dbReference type="VEuPathDB" id="VectorBase:HLOH_063747"/>
<feature type="region of interest" description="Disordered" evidence="3">
    <location>
        <begin position="360"/>
        <end position="400"/>
    </location>
</feature>
<feature type="region of interest" description="Disordered" evidence="3">
    <location>
        <begin position="1"/>
        <end position="68"/>
    </location>
</feature>
<dbReference type="EMBL" id="JABSTR010000008">
    <property type="protein sequence ID" value="KAH9377431.1"/>
    <property type="molecule type" value="Genomic_DNA"/>
</dbReference>
<dbReference type="GO" id="GO:0005634">
    <property type="term" value="C:nucleus"/>
    <property type="evidence" value="ECO:0007669"/>
    <property type="project" value="TreeGrafter"/>
</dbReference>
<feature type="compositionally biased region" description="Pro residues" evidence="3">
    <location>
        <begin position="382"/>
        <end position="399"/>
    </location>
</feature>
<evidence type="ECO:0000313" key="5">
    <source>
        <dbReference type="Proteomes" id="UP000821853"/>
    </source>
</evidence>
<feature type="region of interest" description="Disordered" evidence="3">
    <location>
        <begin position="466"/>
        <end position="497"/>
    </location>
</feature>
<dbReference type="GO" id="GO:0003729">
    <property type="term" value="F:mRNA binding"/>
    <property type="evidence" value="ECO:0007669"/>
    <property type="project" value="TreeGrafter"/>
</dbReference>
<feature type="compositionally biased region" description="Basic and acidic residues" evidence="3">
    <location>
        <begin position="185"/>
        <end position="197"/>
    </location>
</feature>
<protein>
    <recommendedName>
        <fullName evidence="6">Eukaryotic translation initiation factor 4E transporter</fullName>
    </recommendedName>
</protein>